<dbReference type="Proteomes" id="UP000659654">
    <property type="component" value="Unassembled WGS sequence"/>
</dbReference>
<feature type="region of interest" description="Disordered" evidence="2">
    <location>
        <begin position="245"/>
        <end position="286"/>
    </location>
</feature>
<feature type="region of interest" description="Disordered" evidence="2">
    <location>
        <begin position="1"/>
        <end position="178"/>
    </location>
</feature>
<feature type="compositionally biased region" description="Basic and acidic residues" evidence="2">
    <location>
        <begin position="376"/>
        <end position="402"/>
    </location>
</feature>
<feature type="compositionally biased region" description="Low complexity" evidence="2">
    <location>
        <begin position="165"/>
        <end position="177"/>
    </location>
</feature>
<gene>
    <name evidence="3" type="ORF">BXYJ_LOCUS11324</name>
</gene>
<protein>
    <submittedName>
        <fullName evidence="3">(pine wood nematode) hypothetical protein</fullName>
    </submittedName>
</protein>
<dbReference type="Proteomes" id="UP000095284">
    <property type="component" value="Unplaced"/>
</dbReference>
<name>A0A1I7RTP8_BURXY</name>
<keyword evidence="1" id="KW-0175">Coiled coil</keyword>
<feature type="compositionally biased region" description="Basic and acidic residues" evidence="2">
    <location>
        <begin position="46"/>
        <end position="59"/>
    </location>
</feature>
<sequence length="645" mass="74209">MAEKPKKIKDIKGYSSIAQLQQEVGEEQKPKDDQERRSGRRRNSKAKSDEKLKKRDYTKEYVFPNFQASMLDPPPLYPNSSGSSSSSFVDNNAYQRADLTNVRVPSPPKHSSKKNKPSPKAPVCPVSPFPSRVGSLASTESAKSSGNGRGINLKECCKKEEEDPASVSSAKSRSSSKIKFNWDDERVSLVALAGATVPHWYGRKDKSSQRENEKSEMSKPSVQDSVCSVGSIRDSKDLDRALMKGLKAKRAKQKQAEDSQKSEKRKSLIETEFRNSEPPLSEQEQFVVKEAERRYRKARHALRRLEKNVQISQAMVVEAQRYEEKTRDDLEAIKKTLKFRRSHKVDPKDDQRLERYLKKYRQIQQKMRGKRNASVRKSEGESTDQSDLKLENDLGKGKEKERKRSRSNDTSFGPFDDRSFQMSFKSEKSSKKSRNSRSLTGFYSSTNRSQSRQKSGKKKQKKPSEWKRPSKNTSSKTSTIVSSRGGLAKYFKSGSSVQSSGEKPRRRRDGLLDCTCPYRKLFNEVFIGYRTVKQIAEDVRPSEVKLFYRLPSRIKDMTNKAQLHMAYRSLPEEDGKSDLFAFPIVKVLSKDQAFYHVEHGQDHPRTFPDLISLMRHYSIYSYMNYEDNRVETFPVWEKSMEKFKV</sequence>
<feature type="compositionally biased region" description="Polar residues" evidence="2">
    <location>
        <begin position="136"/>
        <end position="146"/>
    </location>
</feature>
<feature type="coiled-coil region" evidence="1">
    <location>
        <begin position="288"/>
        <end position="315"/>
    </location>
</feature>
<feature type="compositionally biased region" description="Basic and acidic residues" evidence="2">
    <location>
        <begin position="26"/>
        <end position="37"/>
    </location>
</feature>
<feature type="compositionally biased region" description="Basic and acidic residues" evidence="2">
    <location>
        <begin position="1"/>
        <end position="12"/>
    </location>
</feature>
<evidence type="ECO:0000313" key="5">
    <source>
        <dbReference type="Proteomes" id="UP000095284"/>
    </source>
</evidence>
<proteinExistence type="predicted"/>
<reference evidence="7" key="1">
    <citation type="submission" date="2016-11" db="UniProtKB">
        <authorList>
            <consortium name="WormBaseParasite"/>
        </authorList>
    </citation>
    <scope>IDENTIFICATION</scope>
</reference>
<feature type="compositionally biased region" description="Basic and acidic residues" evidence="2">
    <location>
        <begin position="254"/>
        <end position="275"/>
    </location>
</feature>
<dbReference type="Proteomes" id="UP000582659">
    <property type="component" value="Unassembled WGS sequence"/>
</dbReference>
<feature type="compositionally biased region" description="Polar residues" evidence="2">
    <location>
        <begin position="471"/>
        <end position="481"/>
    </location>
</feature>
<feature type="compositionally biased region" description="Pro residues" evidence="2">
    <location>
        <begin position="119"/>
        <end position="128"/>
    </location>
</feature>
<feature type="region of interest" description="Disordered" evidence="2">
    <location>
        <begin position="198"/>
        <end position="233"/>
    </location>
</feature>
<evidence type="ECO:0000313" key="7">
    <source>
        <dbReference type="WBParaSite" id="BXY_0410300.1"/>
    </source>
</evidence>
<dbReference type="EMBL" id="CAJFCV020000005">
    <property type="protein sequence ID" value="CAG9122234.1"/>
    <property type="molecule type" value="Genomic_DNA"/>
</dbReference>
<feature type="region of interest" description="Disordered" evidence="2">
    <location>
        <begin position="340"/>
        <end position="481"/>
    </location>
</feature>
<feature type="compositionally biased region" description="Basic and acidic residues" evidence="2">
    <location>
        <begin position="415"/>
        <end position="430"/>
    </location>
</feature>
<evidence type="ECO:0000313" key="6">
    <source>
        <dbReference type="Proteomes" id="UP000659654"/>
    </source>
</evidence>
<feature type="compositionally biased region" description="Polar residues" evidence="2">
    <location>
        <begin position="218"/>
        <end position="228"/>
    </location>
</feature>
<accession>A0A1I7RTP8</accession>
<dbReference type="EMBL" id="CAJFDI010000005">
    <property type="protein sequence ID" value="CAD5231124.1"/>
    <property type="molecule type" value="Genomic_DNA"/>
</dbReference>
<feature type="compositionally biased region" description="Basic and acidic residues" evidence="2">
    <location>
        <begin position="344"/>
        <end position="357"/>
    </location>
</feature>
<evidence type="ECO:0000313" key="3">
    <source>
        <dbReference type="EMBL" id="CAD5231124.1"/>
    </source>
</evidence>
<feature type="compositionally biased region" description="Basic and acidic residues" evidence="2">
    <location>
        <begin position="202"/>
        <end position="217"/>
    </location>
</feature>
<organism evidence="5 7">
    <name type="scientific">Bursaphelenchus xylophilus</name>
    <name type="common">Pinewood nematode worm</name>
    <name type="synonym">Aphelenchoides xylophilus</name>
    <dbReference type="NCBI Taxonomy" id="6326"/>
    <lineage>
        <taxon>Eukaryota</taxon>
        <taxon>Metazoa</taxon>
        <taxon>Ecdysozoa</taxon>
        <taxon>Nematoda</taxon>
        <taxon>Chromadorea</taxon>
        <taxon>Rhabditida</taxon>
        <taxon>Tylenchina</taxon>
        <taxon>Tylenchomorpha</taxon>
        <taxon>Aphelenchoidea</taxon>
        <taxon>Aphelenchoididae</taxon>
        <taxon>Bursaphelenchus</taxon>
    </lineage>
</organism>
<evidence type="ECO:0000313" key="4">
    <source>
        <dbReference type="EMBL" id="CAG9122234.1"/>
    </source>
</evidence>
<keyword evidence="6" id="KW-1185">Reference proteome</keyword>
<evidence type="ECO:0000256" key="1">
    <source>
        <dbReference type="SAM" id="Coils"/>
    </source>
</evidence>
<evidence type="ECO:0000256" key="2">
    <source>
        <dbReference type="SAM" id="MobiDB-lite"/>
    </source>
</evidence>
<reference evidence="4" key="2">
    <citation type="submission" date="2020-08" db="EMBL/GenBank/DDBJ databases">
        <authorList>
            <person name="Kikuchi T."/>
        </authorList>
    </citation>
    <scope>NUCLEOTIDE SEQUENCE</scope>
    <source>
        <strain evidence="3">Ka4C1</strain>
    </source>
</reference>
<dbReference type="WBParaSite" id="BXY_0410300.1">
    <property type="protein sequence ID" value="BXY_0410300.1"/>
    <property type="gene ID" value="BXY_0410300"/>
</dbReference>
<dbReference type="AlphaFoldDB" id="A0A1I7RTP8"/>